<dbReference type="AlphaFoldDB" id="A0A438N6J5"/>
<dbReference type="PANTHER" id="PTHR42905">
    <property type="entry name" value="PHOSPHOENOLPYRUVATE CARBOXYLASE"/>
    <property type="match status" value="1"/>
</dbReference>
<dbReference type="InterPro" id="IPR040442">
    <property type="entry name" value="Pyrv_kinase-like_dom_sf"/>
</dbReference>
<proteinExistence type="predicted"/>
<sequence>MSPSNPLNAQATYFKSLHQPGQPVILANTWDESSARVIGSLPTVQAIATASYAVALASETTDDELTLETNLSAVSRISKIAQEFNKPLTVDLQDGYGSRLEEAIAAVISHGAVGVNIEDVDKGTKKQYSVDEAVARIRRALKAAEENGVNDFVVNARVDTLLHGGEMEDTIFRGRKYLKAGATTVFVIGGATRGGLKTEEVKTLSDALGGRLNVSVVLSPGKLTVDDVAAIGVSRVSVGPQLYFKAIAAIKDAAEGLFSSRSVPAIP</sequence>
<dbReference type="InterPro" id="IPR015813">
    <property type="entry name" value="Pyrv/PenolPyrv_kinase-like_dom"/>
</dbReference>
<comment type="caution">
    <text evidence="1">The sequence shown here is derived from an EMBL/GenBank/DDBJ whole genome shotgun (WGS) entry which is preliminary data.</text>
</comment>
<dbReference type="EMBL" id="NAJM01000017">
    <property type="protein sequence ID" value="RVX71395.1"/>
    <property type="molecule type" value="Genomic_DNA"/>
</dbReference>
<evidence type="ECO:0000313" key="2">
    <source>
        <dbReference type="Proteomes" id="UP000288859"/>
    </source>
</evidence>
<dbReference type="Proteomes" id="UP000288859">
    <property type="component" value="Unassembled WGS sequence"/>
</dbReference>
<reference evidence="1 2" key="1">
    <citation type="submission" date="2017-03" db="EMBL/GenBank/DDBJ databases">
        <title>Genomes of endolithic fungi from Antarctica.</title>
        <authorList>
            <person name="Coleine C."/>
            <person name="Masonjones S."/>
            <person name="Stajich J.E."/>
        </authorList>
    </citation>
    <scope>NUCLEOTIDE SEQUENCE [LARGE SCALE GENOMIC DNA]</scope>
    <source>
        <strain evidence="1 2">CCFEE 6314</strain>
    </source>
</reference>
<evidence type="ECO:0000313" key="1">
    <source>
        <dbReference type="EMBL" id="RVX71395.1"/>
    </source>
</evidence>
<dbReference type="InterPro" id="IPR039556">
    <property type="entry name" value="ICL/PEPM"/>
</dbReference>
<dbReference type="SUPFAM" id="SSF51621">
    <property type="entry name" value="Phosphoenolpyruvate/pyruvate domain"/>
    <property type="match status" value="1"/>
</dbReference>
<dbReference type="Pfam" id="PF13714">
    <property type="entry name" value="PEP_mutase"/>
    <property type="match status" value="1"/>
</dbReference>
<dbReference type="OrthoDB" id="429143at2759"/>
<dbReference type="GO" id="GO:0003824">
    <property type="term" value="F:catalytic activity"/>
    <property type="evidence" value="ECO:0007669"/>
    <property type="project" value="InterPro"/>
</dbReference>
<dbReference type="PANTHER" id="PTHR42905:SF16">
    <property type="entry name" value="CARBOXYPHOSPHONOENOLPYRUVATE PHOSPHONOMUTASE-LIKE PROTEIN (AFU_ORTHOLOGUE AFUA_5G07230)"/>
    <property type="match status" value="1"/>
</dbReference>
<dbReference type="Gene3D" id="3.20.20.60">
    <property type="entry name" value="Phosphoenolpyruvate-binding domains"/>
    <property type="match status" value="1"/>
</dbReference>
<dbReference type="CDD" id="cd00377">
    <property type="entry name" value="ICL_PEPM"/>
    <property type="match status" value="1"/>
</dbReference>
<name>A0A438N6J5_EXOME</name>
<accession>A0A438N6J5</accession>
<organism evidence="1 2">
    <name type="scientific">Exophiala mesophila</name>
    <name type="common">Black yeast-like fungus</name>
    <dbReference type="NCBI Taxonomy" id="212818"/>
    <lineage>
        <taxon>Eukaryota</taxon>
        <taxon>Fungi</taxon>
        <taxon>Dikarya</taxon>
        <taxon>Ascomycota</taxon>
        <taxon>Pezizomycotina</taxon>
        <taxon>Eurotiomycetes</taxon>
        <taxon>Chaetothyriomycetidae</taxon>
        <taxon>Chaetothyriales</taxon>
        <taxon>Herpotrichiellaceae</taxon>
        <taxon>Exophiala</taxon>
    </lineage>
</organism>
<dbReference type="VEuPathDB" id="FungiDB:PV10_05837"/>
<gene>
    <name evidence="1" type="ORF">B0A52_04967</name>
</gene>
<protein>
    <submittedName>
        <fullName evidence="1">Uncharacterized protein</fullName>
    </submittedName>
</protein>